<evidence type="ECO:0000313" key="1">
    <source>
        <dbReference type="EMBL" id="KAK0418635.1"/>
    </source>
</evidence>
<protein>
    <submittedName>
        <fullName evidence="1">Uncharacterized protein</fullName>
    </submittedName>
</protein>
<dbReference type="EMBL" id="JAUCMV010000002">
    <property type="protein sequence ID" value="KAK0418635.1"/>
    <property type="molecule type" value="Genomic_DNA"/>
</dbReference>
<organism evidence="1 2">
    <name type="scientific">Steinernema hermaphroditum</name>
    <dbReference type="NCBI Taxonomy" id="289476"/>
    <lineage>
        <taxon>Eukaryota</taxon>
        <taxon>Metazoa</taxon>
        <taxon>Ecdysozoa</taxon>
        <taxon>Nematoda</taxon>
        <taxon>Chromadorea</taxon>
        <taxon>Rhabditida</taxon>
        <taxon>Tylenchina</taxon>
        <taxon>Panagrolaimomorpha</taxon>
        <taxon>Strongyloidoidea</taxon>
        <taxon>Steinernematidae</taxon>
        <taxon>Steinernema</taxon>
    </lineage>
</organism>
<name>A0AA39I7Q7_9BILA</name>
<keyword evidence="2" id="KW-1185">Reference proteome</keyword>
<comment type="caution">
    <text evidence="1">The sequence shown here is derived from an EMBL/GenBank/DDBJ whole genome shotgun (WGS) entry which is preliminary data.</text>
</comment>
<dbReference type="Proteomes" id="UP001175271">
    <property type="component" value="Unassembled WGS sequence"/>
</dbReference>
<gene>
    <name evidence="1" type="ORF">QR680_013680</name>
</gene>
<dbReference type="AlphaFoldDB" id="A0AA39I7Q7"/>
<accession>A0AA39I7Q7</accession>
<sequence>MSTLHVSTPRSVVTMVKYKELYSGAIFDEYPTRTFAFCVSAKGRFIYATGTDFSVAFEEGDDERAWRRTHVVFEYDFLLHKSTCFKLEIQPEERDEVVDFYVLDEGRTAVFVVHSLDDHTLSQHLVTFDRKRKFASCTLTRTVAVGSVNDLRIGCGDMGTGYIVVMGNYTDYNSTPIFSLLLAADPTKSARFPTRNINKELAIVNDIVCTADDDLTVWLDGSPMITDDGIYFLLCKECSDHFHFEERFLGVIQFSKDDDGQTKFTPAIQETTVMGSDGHHEIESVNMVAQRGNFAWLSFIDPAEETWWRKGIESIFEFTFNFIGQPFRRYGGRPLTWFMRLYFWLYRFYSNYFLIPTFTSYVLNLKSFTYQPIQYNTNAKQLIEFGSNVFHDVNARGDAVFCEMHRSTNELRMGRYYNPFEPRSLFTLAYDTLQQKPLKVAPSYEKMVKRGLFCTGY</sequence>
<evidence type="ECO:0000313" key="2">
    <source>
        <dbReference type="Proteomes" id="UP001175271"/>
    </source>
</evidence>
<reference evidence="1" key="1">
    <citation type="submission" date="2023-06" db="EMBL/GenBank/DDBJ databases">
        <title>Genomic analysis of the entomopathogenic nematode Steinernema hermaphroditum.</title>
        <authorList>
            <person name="Schwarz E.M."/>
            <person name="Heppert J.K."/>
            <person name="Baniya A."/>
            <person name="Schwartz H.T."/>
            <person name="Tan C.-H."/>
            <person name="Antoshechkin I."/>
            <person name="Sternberg P.W."/>
            <person name="Goodrich-Blair H."/>
            <person name="Dillman A.R."/>
        </authorList>
    </citation>
    <scope>NUCLEOTIDE SEQUENCE</scope>
    <source>
        <strain evidence="1">PS9179</strain>
        <tissue evidence="1">Whole animal</tissue>
    </source>
</reference>
<proteinExistence type="predicted"/>